<protein>
    <recommendedName>
        <fullName evidence="2">Transposase</fullName>
    </recommendedName>
</protein>
<sequence length="89" mass="10672">MCIKNAGNTTLYLLFGLGRILELTTYQKETSTLVEYENYKYGIKKWKKKVKYGTRSYIEAFFYRLKQIFGFSFKNKSEINREKELLIKC</sequence>
<gene>
    <name evidence="1" type="ORF">ABLO99_05940</name>
</gene>
<dbReference type="EMBL" id="CP157942">
    <property type="protein sequence ID" value="XBS66752.1"/>
    <property type="molecule type" value="Genomic_DNA"/>
</dbReference>
<dbReference type="AlphaFoldDB" id="A0AAU7Q1F6"/>
<organism evidence="1">
    <name type="scientific">Wolbachia endosymbiont of Armadillidium arcangelii</name>
    <dbReference type="NCBI Taxonomy" id="3158571"/>
    <lineage>
        <taxon>Bacteria</taxon>
        <taxon>Pseudomonadati</taxon>
        <taxon>Pseudomonadota</taxon>
        <taxon>Alphaproteobacteria</taxon>
        <taxon>Rickettsiales</taxon>
        <taxon>Anaplasmataceae</taxon>
        <taxon>Wolbachieae</taxon>
        <taxon>Wolbachia</taxon>
    </lineage>
</organism>
<reference evidence="1" key="1">
    <citation type="submission" date="2024-06" db="EMBL/GenBank/DDBJ databases">
        <authorList>
            <person name="Dussert Y."/>
            <person name="Peccoud J."/>
            <person name="Pigeault R."/>
        </authorList>
    </citation>
    <scope>NUCLEOTIDE SEQUENCE</scope>
    <source>
        <strain evidence="1">WArc</strain>
    </source>
</reference>
<proteinExistence type="predicted"/>
<name>A0AAU7Q1F6_9RICK</name>
<evidence type="ECO:0008006" key="2">
    <source>
        <dbReference type="Google" id="ProtNLM"/>
    </source>
</evidence>
<dbReference type="RefSeq" id="WP_349967204.1">
    <property type="nucleotide sequence ID" value="NZ_CP157942.1"/>
</dbReference>
<accession>A0AAU7Q1F6</accession>
<evidence type="ECO:0000313" key="1">
    <source>
        <dbReference type="EMBL" id="XBS66752.1"/>
    </source>
</evidence>